<dbReference type="InterPro" id="IPR036397">
    <property type="entry name" value="RNaseH_sf"/>
</dbReference>
<dbReference type="OrthoDB" id="2423333at2759"/>
<accession>A0A397IKP5</accession>
<dbReference type="AlphaFoldDB" id="A0A397IKP5"/>
<comment type="caution">
    <text evidence="2">The sequence shown here is derived from an EMBL/GenBank/DDBJ whole genome shotgun (WGS) entry which is preliminary data.</text>
</comment>
<protein>
    <recommendedName>
        <fullName evidence="4">RNase H type-1 domain-containing protein</fullName>
    </recommendedName>
</protein>
<feature type="region of interest" description="Disordered" evidence="1">
    <location>
        <begin position="297"/>
        <end position="318"/>
    </location>
</feature>
<evidence type="ECO:0000313" key="3">
    <source>
        <dbReference type="Proteomes" id="UP000266861"/>
    </source>
</evidence>
<keyword evidence="3" id="KW-1185">Reference proteome</keyword>
<organism evidence="2 3">
    <name type="scientific">Diversispora epigaea</name>
    <dbReference type="NCBI Taxonomy" id="1348612"/>
    <lineage>
        <taxon>Eukaryota</taxon>
        <taxon>Fungi</taxon>
        <taxon>Fungi incertae sedis</taxon>
        <taxon>Mucoromycota</taxon>
        <taxon>Glomeromycotina</taxon>
        <taxon>Glomeromycetes</taxon>
        <taxon>Diversisporales</taxon>
        <taxon>Diversisporaceae</taxon>
        <taxon>Diversispora</taxon>
    </lineage>
</organism>
<sequence length="348" mass="41117">MDKPTSKSFQFRNILIMRIMRITRKIDEIGGPPSSTRPELWAILVIDLIPVNSRVKIFMDSLSAITTIKAISDKYNSKRSTIDLIKITAHSGILLNERADELAKKGDLIKINPSFLQRNINFTWNNSTIDTNIKNFTKQERLTEWYANWWTQHRVFKWCNHNIGKDTNWKMTAKLLHNIKVTSRFTNKQDISDRTFNKDTLHPFECNNCNSFLRTKVIEKIGWEGKAHECKKEKSHIVKIFGKENFLKINVGRQVRDTEAIKKIQSNVYSFLRNLMKQKWIEHRENFVKWEKTKGINNTDERNNKNNNNNSKQTKKRIIPNEEYKRIKQNLITTGNRQQHPFIVIFLT</sequence>
<dbReference type="GO" id="GO:0003676">
    <property type="term" value="F:nucleic acid binding"/>
    <property type="evidence" value="ECO:0007669"/>
    <property type="project" value="InterPro"/>
</dbReference>
<evidence type="ECO:0000313" key="2">
    <source>
        <dbReference type="EMBL" id="RHZ75527.1"/>
    </source>
</evidence>
<dbReference type="Proteomes" id="UP000266861">
    <property type="component" value="Unassembled WGS sequence"/>
</dbReference>
<dbReference type="EMBL" id="PQFF01000198">
    <property type="protein sequence ID" value="RHZ75527.1"/>
    <property type="molecule type" value="Genomic_DNA"/>
</dbReference>
<gene>
    <name evidence="2" type="ORF">Glove_213g182</name>
</gene>
<reference evidence="2 3" key="1">
    <citation type="submission" date="2018-08" db="EMBL/GenBank/DDBJ databases">
        <title>Genome and evolution of the arbuscular mycorrhizal fungus Diversispora epigaea (formerly Glomus versiforme) and its bacterial endosymbionts.</title>
        <authorList>
            <person name="Sun X."/>
            <person name="Fei Z."/>
            <person name="Harrison M."/>
        </authorList>
    </citation>
    <scope>NUCLEOTIDE SEQUENCE [LARGE SCALE GENOMIC DNA]</scope>
    <source>
        <strain evidence="2 3">IT104</strain>
    </source>
</reference>
<name>A0A397IKP5_9GLOM</name>
<dbReference type="Gene3D" id="3.30.420.10">
    <property type="entry name" value="Ribonuclease H-like superfamily/Ribonuclease H"/>
    <property type="match status" value="1"/>
</dbReference>
<proteinExistence type="predicted"/>
<dbReference type="InterPro" id="IPR012337">
    <property type="entry name" value="RNaseH-like_sf"/>
</dbReference>
<evidence type="ECO:0008006" key="4">
    <source>
        <dbReference type="Google" id="ProtNLM"/>
    </source>
</evidence>
<evidence type="ECO:0000256" key="1">
    <source>
        <dbReference type="SAM" id="MobiDB-lite"/>
    </source>
</evidence>
<dbReference type="SUPFAM" id="SSF53098">
    <property type="entry name" value="Ribonuclease H-like"/>
    <property type="match status" value="1"/>
</dbReference>